<feature type="compositionally biased region" description="Low complexity" evidence="2">
    <location>
        <begin position="72"/>
        <end position="81"/>
    </location>
</feature>
<feature type="coiled-coil region" evidence="1">
    <location>
        <begin position="517"/>
        <end position="547"/>
    </location>
</feature>
<feature type="coiled-coil region" evidence="1">
    <location>
        <begin position="603"/>
        <end position="636"/>
    </location>
</feature>
<dbReference type="Proteomes" id="UP000054282">
    <property type="component" value="Unassembled WGS sequence"/>
</dbReference>
<reference evidence="5" key="2">
    <citation type="submission" date="2006-09" db="EMBL/GenBank/DDBJ databases">
        <title>The genome sequence of Plasmodium falciparum Dd2.</title>
        <authorList>
            <consortium name="The Broad Institute Genome Sequencing Platform"/>
            <person name="Birren B."/>
            <person name="Lander E."/>
            <person name="Galagan J."/>
            <person name="Nusbaum C."/>
            <person name="Devon K."/>
            <person name="Henn M."/>
            <person name="Jaffe D."/>
            <person name="Butler J."/>
            <person name="Alvarez P."/>
            <person name="Gnerre S."/>
            <person name="Grabherr M."/>
            <person name="Kleber M."/>
            <person name="Mauceli E."/>
            <person name="Brockman W."/>
            <person name="MacCallum I.A."/>
            <person name="Rounsley S."/>
            <person name="Young S."/>
            <person name="LaButti K."/>
            <person name="Pushparaj V."/>
            <person name="DeCaprio D."/>
            <person name="Crawford M."/>
            <person name="Koehrsen M."/>
            <person name="Engels R."/>
            <person name="Montgomery P."/>
            <person name="Pearson M."/>
            <person name="Howarth C."/>
            <person name="Larson L."/>
            <person name="Luoma S."/>
            <person name="White J."/>
            <person name="Kodira C."/>
            <person name="Zeng Q."/>
            <person name="O'Leary S."/>
            <person name="Yandava C."/>
            <person name="Alvarado L."/>
            <person name="Wirth D."/>
            <person name="Volkman S."/>
            <person name="Hartl D."/>
        </authorList>
    </citation>
    <scope>NUCLEOTIDE SEQUENCE [LARGE SCALE GENOMIC DNA]</scope>
</reference>
<dbReference type="EMBL" id="DS016424">
    <property type="protein sequence ID" value="KOB87001.1"/>
    <property type="molecule type" value="Genomic_DNA"/>
</dbReference>
<feature type="signal peptide" evidence="3">
    <location>
        <begin position="1"/>
        <end position="24"/>
    </location>
</feature>
<feature type="compositionally biased region" description="Polar residues" evidence="2">
    <location>
        <begin position="2658"/>
        <end position="2668"/>
    </location>
</feature>
<dbReference type="OMA" id="CRHELSD"/>
<name>A0A0L7M2D0_PLAF4</name>
<feature type="compositionally biased region" description="Acidic residues" evidence="2">
    <location>
        <begin position="2644"/>
        <end position="2655"/>
    </location>
</feature>
<dbReference type="KEGG" id="pfd:PFDG_03038"/>
<evidence type="ECO:0000256" key="3">
    <source>
        <dbReference type="SAM" id="SignalP"/>
    </source>
</evidence>
<sequence>MRKGLIYRTILCYILLILIEKSHQNNIYKVNGNNENFQFSHLNFYSKNNEGLNFGRSKVSKGSNLPSEKSSDNNNDNDYSYKYYNSSIRRKKDNKNNVHSSNLFRPHLFVTLNEKHFANNPTHNSFLSKIKVTGPQEVNNNAMSSDKNPLSHDLRNNIIENEDPKLLDDNNLYQIDMIDENGNLKFSLYPHYVNIHVCKEMIHYSTYYNDGTENKNSNLYKILEPLSKYMHEVKSNCLNNKNKLLNEIHNLEDPKYYKNNVQDVYDENIKNYQFLRNEFEKCLNKYDENINKKIYEMNTDIRNMLSNTICRNNICDLKNYNLIVELYLFHINELPEKAYQNHLNNAKELLEFTSNVINDMDKRILGDKKTLYSINFVQSEINDIIKRYNFHLNHINKGISEIKHISTNQARLPNMNKTILMNKSFELAKTFSNFKIRKKGILQELLNTLIEDIKTRLKSILYPNNLDSEYKNITSKTKITLEAAEKCFSENKWKIKDYDMGSTLEMISVKNNGYEKLYILEKSINKLKKLLNDINNKYQTIKKAKIKLDGLVENKSADSTEQKKNLMNLLHIIESIKENDKIQNLEHYFIDINNINLETNLLIENVQNSLNQLMKLKEDEKKKNTLINEIKSKMDNINEKLKHITDFIDKNVNYIYENHSTQDINIMLNNTISEYNKLEFINSDIFDNISKKLKKELQDLVTLKESLMKMNHNVLKMDPLKSLNQVLEKYEELKKNVNEYSKEENKLYDFKKQMESRLNAFITNLNNNDETLVDGKNIYDQFVEYKEQLLIKKRIIINNEILIINDEVKKIKDELKSYNILSYKLENDTSHDVVNSVENTPSSDVATAVSNSSSILSTYNSTELNKLRNFFSEKDDELNVESKVKQDENIFIEKNKIFDDIIKDIELYNKKTNAIKNLNNAINGSMNNLSLIDSVMKNKGDIINRLSQRSYLIQTDNFIDIYEKIFLKDNLNKGLEEIENRLSNTYMNELKIEAEKQNEKYKKLKENINTYDDTFLEKLIGDNYEWEVLKIELNGLNVNYNILQANIDTLIIKPYIDHIDHIISLIESLKHNIENKIKKVIPNLERLKDFIQTKFNTNDIKLDHNNLITIRIDNRDYNHMKLLEEKKEDLFKNINDKKEEIEKLKLKLEENMNNTKKEMENTNISYGIKKKNLIDIYESMSSLLKSIITTDENLYKLQNVDEFRLLYELILIEEINEKIKNQIKEASVERVEIELYKEKIILSMNNSIKEDISKLTTFKYNEIYDECITKENNIKELYTKSSSLLEESCRDKNMDIIKTNKSVLDEYLKTSIQNNNDIKNSLASLKNMYAILQSIKLDAVTKYILDNSYKCEDHARDLEMELEKESALSKNIKLKIEKAEEYRNKVLGSEKHESIDIYIRNIEKIKQDISVIESDIMTCIQNAYDNKTKSMLHFQNVHRGIDLIGILNKKNQGVISKPAESGNISEEYEGQNINDYYQKCKTYSEEASDNYDEISYRKDSLLEFEKKITNILNDVLIFNMKKTLENKKDSVNNILEGMKLTASIINEKSHVLSEKIRVLRNQKNIKDDEELLNNEKSKIAYEQFELYMGKLEYAIPDINRLHDKAERMFSKAQFLMKPMLDMSLILENKNLEELKNKEHDYMENIEYIQDEEKHIKYELTKLIEVIQFVDNIENLLEKYRKYYEQGNLENVYNNSNNIKDRIEETKNSLSVLVNIFSSIKNSIYLKKHSVKMEDLNSYIKKMNDIYDEFMESYNLLQKTIIESSNDDIEYEELKQVNRNIEKFEIQLVKAEEDMKLYWNSIKNDVYNKLVYYIKDMLLELDNRCKSVDTILNEGFDFINKCAKESNVSGDDDNVYNELNKAINKYKEIHEKSNFVCKNEAESLFGIIVKSSNIIGMKIITGLGLELKEDVDLGTMSLLNSSLHFHTASINKLYSTIESDVYDKVNDCLKSSLDIVKYSFDIEKKKRQINSIMEEINNVHAHITIKIELANMINDSRNKISVVLNKIYVSINKIKNVKEMTCDDSSYHMIMEKGEYDKLKEYYKNYNEEKLATLNELNTNKLKENLNSCKKLLDELQNTMKNTIEEESPKKVIEDIKKSYDEINGRIGNTEMDAEAINVVLEELVKRQNKRKASWYTSLIGKVNTKMSFDKKRLVDRQKISQSFLDSMKLNFNMINKMINKINNHFDKHQINNYSLGNVEKMMNYINDSNEKGTSVIELIDNLTKKISINNSNNNNNNNNNNDIINFINNTKENLITNYENLGKKEKDLENIYLKIFFSKLEEIEKSSEKYFYISKAFNNVVKYQGQKLSDNINRMNNIKNIIEEKETILNNINKNFTLDTIKEFNKAYDNILFHMRDLYDLEESKYDVGRKLNIYIEYIYQIRNKSNNLINNFYDIRNTGYIMIHETEKLKNDINEYMNKINKNINNTNKEFDITLRNIKTNNYFVNNNHEIKKVIDNFWNHLDTIKANFSTFLPQNEKLVLIKSYLNDIKNIMNELMRKEQVDVSIQTCTRNLDIELEKINKIKQNNAITDDMVENLFSLKDKYKNEFLLTKDILKRVQDKYQEMNKIYRTLTVNTDNNENKFALKYLSNVNAFINEIKLSVSAMETFLNIIDGKTKNLEIHRDPKLYSNNPVTLSRDGKNDIEEEEEEDEEDEKNINNSQDTTLSYHENEKARQNENTNKGQLLNEEYVNGSKDNTKNSNNGRDRFNYNYYSNKGFDYTQIKYASGFAIGLIICSSVGFIFRKEINNSEVDFNGNVQDFHFTKANNLREKDEIVEVPFNANDYI</sequence>
<feature type="region of interest" description="Disordered" evidence="2">
    <location>
        <begin position="57"/>
        <end position="81"/>
    </location>
</feature>
<organism evidence="4 5">
    <name type="scientific">Plasmodium falciparum (isolate Dd2)</name>
    <dbReference type="NCBI Taxonomy" id="57267"/>
    <lineage>
        <taxon>Eukaryota</taxon>
        <taxon>Sar</taxon>
        <taxon>Alveolata</taxon>
        <taxon>Apicomplexa</taxon>
        <taxon>Aconoidasida</taxon>
        <taxon>Haemosporida</taxon>
        <taxon>Plasmodiidae</taxon>
        <taxon>Plasmodium</taxon>
        <taxon>Plasmodium (Laverania)</taxon>
    </lineage>
</organism>
<feature type="region of interest" description="Disordered" evidence="2">
    <location>
        <begin position="2628"/>
        <end position="2684"/>
    </location>
</feature>
<feature type="coiled-coil region" evidence="1">
    <location>
        <begin position="968"/>
        <end position="1014"/>
    </location>
</feature>
<evidence type="ECO:0000313" key="4">
    <source>
        <dbReference type="EMBL" id="KOB87001.1"/>
    </source>
</evidence>
<evidence type="ECO:0008006" key="6">
    <source>
        <dbReference type="Google" id="ProtNLM"/>
    </source>
</evidence>
<proteinExistence type="predicted"/>
<feature type="coiled-coil region" evidence="1">
    <location>
        <begin position="1120"/>
        <end position="1165"/>
    </location>
</feature>
<keyword evidence="3" id="KW-0732">Signal</keyword>
<accession>A0A0L7M2D0</accession>
<evidence type="ECO:0000313" key="5">
    <source>
        <dbReference type="Proteomes" id="UP000054282"/>
    </source>
</evidence>
<reference evidence="5" key="1">
    <citation type="submission" date="2006-09" db="EMBL/GenBank/DDBJ databases">
        <title>Annotation of Plasmodium falciparum Dd2.</title>
        <authorList>
            <consortium name="The Broad Institute Genome Sequencing Platform"/>
            <person name="Volkman S.K."/>
            <person name="Neafsey D.E."/>
            <person name="Dash A.P."/>
            <person name="Chitnis C.E."/>
            <person name="Hartl D.L."/>
            <person name="Young S.K."/>
            <person name="Zeng Q."/>
            <person name="Koehrsen M."/>
            <person name="Alvarado L."/>
            <person name="Berlin A."/>
            <person name="Borenstein D."/>
            <person name="Chapman S.B."/>
            <person name="Chen Z."/>
            <person name="Engels R."/>
            <person name="Freedman E."/>
            <person name="Gellesch M."/>
            <person name="Goldberg J."/>
            <person name="Griggs A."/>
            <person name="Gujja S."/>
            <person name="Heilman E.R."/>
            <person name="Heiman D.I."/>
            <person name="Howarth C."/>
            <person name="Jen D."/>
            <person name="Larson L."/>
            <person name="Mehta T."/>
            <person name="Neiman D."/>
            <person name="Park D."/>
            <person name="Pearson M."/>
            <person name="Roberts A."/>
            <person name="Saif S."/>
            <person name="Shea T."/>
            <person name="Shenoy N."/>
            <person name="Sisk P."/>
            <person name="Stolte C."/>
            <person name="Sykes S."/>
            <person name="Walk T."/>
            <person name="White J."/>
            <person name="Yandava C."/>
            <person name="Haas B."/>
            <person name="Henn M.R."/>
            <person name="Nusbaum C."/>
            <person name="Birren B."/>
        </authorList>
    </citation>
    <scope>NUCLEOTIDE SEQUENCE [LARGE SCALE GENOMIC DNA]</scope>
</reference>
<evidence type="ECO:0000256" key="2">
    <source>
        <dbReference type="SAM" id="MobiDB-lite"/>
    </source>
</evidence>
<evidence type="ECO:0000256" key="1">
    <source>
        <dbReference type="SAM" id="Coils"/>
    </source>
</evidence>
<gene>
    <name evidence="4" type="ORF">PFDG_03038</name>
</gene>
<dbReference type="OrthoDB" id="376720at2759"/>
<feature type="chain" id="PRO_5005573911" description="Reticulocyte-binding protein 3" evidence="3">
    <location>
        <begin position="25"/>
        <end position="2786"/>
    </location>
</feature>
<keyword evidence="1" id="KW-0175">Coiled coil</keyword>
<protein>
    <recommendedName>
        <fullName evidence="6">Reticulocyte-binding protein 3</fullName>
    </recommendedName>
</protein>
<feature type="coiled-coil region" evidence="1">
    <location>
        <begin position="2058"/>
        <end position="2085"/>
    </location>
</feature>